<protein>
    <submittedName>
        <fullName evidence="1">Uncharacterized protein</fullName>
    </submittedName>
</protein>
<dbReference type="Proteomes" id="UP001225933">
    <property type="component" value="Unassembled WGS sequence"/>
</dbReference>
<reference evidence="1" key="1">
    <citation type="submission" date="2023-06" db="EMBL/GenBank/DDBJ databases">
        <title>Two Chryseobacterium gambrini strains from China.</title>
        <authorList>
            <person name="Zeng J."/>
            <person name="Wu Y."/>
        </authorList>
    </citation>
    <scope>NUCLEOTIDE SEQUENCE</scope>
    <source>
        <strain evidence="1">SQ219</strain>
    </source>
</reference>
<dbReference type="AlphaFoldDB" id="A0AAJ1VLC0"/>
<evidence type="ECO:0000313" key="1">
    <source>
        <dbReference type="EMBL" id="MDN4015305.1"/>
    </source>
</evidence>
<name>A0AAJ1VLC0_9FLAO</name>
<accession>A0AAJ1VLC0</accession>
<organism evidence="1 2">
    <name type="scientific">Chryseobacterium gambrini</name>
    <dbReference type="NCBI Taxonomy" id="373672"/>
    <lineage>
        <taxon>Bacteria</taxon>
        <taxon>Pseudomonadati</taxon>
        <taxon>Bacteroidota</taxon>
        <taxon>Flavobacteriia</taxon>
        <taxon>Flavobacteriales</taxon>
        <taxon>Weeksellaceae</taxon>
        <taxon>Chryseobacterium group</taxon>
        <taxon>Chryseobacterium</taxon>
    </lineage>
</organism>
<comment type="caution">
    <text evidence="1">The sequence shown here is derived from an EMBL/GenBank/DDBJ whole genome shotgun (WGS) entry which is preliminary data.</text>
</comment>
<feature type="non-terminal residue" evidence="1">
    <location>
        <position position="83"/>
    </location>
</feature>
<feature type="non-terminal residue" evidence="1">
    <location>
        <position position="1"/>
    </location>
</feature>
<proteinExistence type="predicted"/>
<evidence type="ECO:0000313" key="2">
    <source>
        <dbReference type="Proteomes" id="UP001225933"/>
    </source>
</evidence>
<gene>
    <name evidence="1" type="ORF">QX233_22915</name>
</gene>
<sequence>LSLAMDLGTGQPLEHGLRTCWLSLAAAADELDLDVAARSCVYYVALLRFLGCTSDASETAVLAGGDDVAFNAVMAPMLMAQPG</sequence>
<dbReference type="EMBL" id="JAUHGV010000272">
    <property type="protein sequence ID" value="MDN4015305.1"/>
    <property type="molecule type" value="Genomic_DNA"/>
</dbReference>